<evidence type="ECO:0008006" key="3">
    <source>
        <dbReference type="Google" id="ProtNLM"/>
    </source>
</evidence>
<reference evidence="1 2" key="1">
    <citation type="submission" date="2016-11" db="EMBL/GenBank/DDBJ databases">
        <authorList>
            <person name="Jaros S."/>
            <person name="Januszkiewicz K."/>
            <person name="Wedrychowicz H."/>
        </authorList>
    </citation>
    <scope>NUCLEOTIDE SEQUENCE [LARGE SCALE GENOMIC DNA]</scope>
    <source>
        <strain evidence="1 2">DSM 18772</strain>
    </source>
</reference>
<accession>A0A1M6P841</accession>
<evidence type="ECO:0000313" key="1">
    <source>
        <dbReference type="EMBL" id="SHK04065.1"/>
    </source>
</evidence>
<proteinExistence type="predicted"/>
<evidence type="ECO:0000313" key="2">
    <source>
        <dbReference type="Proteomes" id="UP000184510"/>
    </source>
</evidence>
<dbReference type="InParanoid" id="A0A1M6P841"/>
<dbReference type="Proteomes" id="UP000184510">
    <property type="component" value="Unassembled WGS sequence"/>
</dbReference>
<dbReference type="AlphaFoldDB" id="A0A1M6P841"/>
<dbReference type="OrthoDB" id="571472at2"/>
<keyword evidence="2" id="KW-1185">Reference proteome</keyword>
<dbReference type="EMBL" id="FQYR01000005">
    <property type="protein sequence ID" value="SHK04065.1"/>
    <property type="molecule type" value="Genomic_DNA"/>
</dbReference>
<name>A0A1M6P841_9BACT</name>
<organism evidence="1 2">
    <name type="scientific">Rubritalea squalenifaciens DSM 18772</name>
    <dbReference type="NCBI Taxonomy" id="1123071"/>
    <lineage>
        <taxon>Bacteria</taxon>
        <taxon>Pseudomonadati</taxon>
        <taxon>Verrucomicrobiota</taxon>
        <taxon>Verrucomicrobiia</taxon>
        <taxon>Verrucomicrobiales</taxon>
        <taxon>Rubritaleaceae</taxon>
        <taxon>Rubritalea</taxon>
    </lineage>
</organism>
<dbReference type="RefSeq" id="WP_143184657.1">
    <property type="nucleotide sequence ID" value="NZ_FQYR01000005.1"/>
</dbReference>
<sequence>MPTYHPGLQQFLIPLSAGEMTLQSALDTLLEIGNTSDEVPWIVKIMENPSFDFPPFSMFKGRVSLFQHDCIHLVLGRGTTLIDEAFTIGFTMGSSHEMSTMAAKLFGYVAGHWYPKAYRFPSAAQRVYKDAMHLGMVSNSVPLEEVDYRPLLHLTLAEVRSHLGIETELLRSYYRVEAERNPSVEACQRLLS</sequence>
<gene>
    <name evidence="1" type="ORF">SAMN02745181_3102</name>
</gene>
<dbReference type="STRING" id="1123071.SAMN02745181_3102"/>
<protein>
    <recommendedName>
        <fullName evidence="3">Coenzyme Q (Ubiquinone) biosynthesis protein Coq4</fullName>
    </recommendedName>
</protein>